<dbReference type="EMBL" id="CAADFJ010000176">
    <property type="protein sequence ID" value="VFK04369.1"/>
    <property type="molecule type" value="Genomic_DNA"/>
</dbReference>
<name>A0A450UWE2_9GAMM</name>
<reference evidence="1" key="1">
    <citation type="submission" date="2019-02" db="EMBL/GenBank/DDBJ databases">
        <authorList>
            <person name="Gruber-Vodicka R. H."/>
            <person name="Seah K. B. B."/>
        </authorList>
    </citation>
    <scope>NUCLEOTIDE SEQUENCE</scope>
    <source>
        <strain evidence="3">BECK_SA2B12</strain>
        <strain evidence="1">BECK_SA2B15</strain>
        <strain evidence="2">BECK_SA2B20</strain>
    </source>
</reference>
<dbReference type="EMBL" id="CAADFI010000112">
    <property type="protein sequence ID" value="VFJ97433.1"/>
    <property type="molecule type" value="Genomic_DNA"/>
</dbReference>
<dbReference type="EMBL" id="CAADFG010000111">
    <property type="protein sequence ID" value="VFJ96848.1"/>
    <property type="molecule type" value="Genomic_DNA"/>
</dbReference>
<evidence type="ECO:0000313" key="2">
    <source>
        <dbReference type="EMBL" id="VFJ97433.1"/>
    </source>
</evidence>
<evidence type="ECO:0000313" key="3">
    <source>
        <dbReference type="EMBL" id="VFK04369.1"/>
    </source>
</evidence>
<organism evidence="1">
    <name type="scientific">Candidatus Kentrum eta</name>
    <dbReference type="NCBI Taxonomy" id="2126337"/>
    <lineage>
        <taxon>Bacteria</taxon>
        <taxon>Pseudomonadati</taxon>
        <taxon>Pseudomonadota</taxon>
        <taxon>Gammaproteobacteria</taxon>
        <taxon>Candidatus Kentrum</taxon>
    </lineage>
</organism>
<accession>A0A450UWE2</accession>
<gene>
    <name evidence="1" type="ORF">BECKH772A_GA0070896_1011112</name>
    <name evidence="2" type="ORF">BECKH772B_GA0070898_101123</name>
    <name evidence="3" type="ORF">BECKH772C_GA0070978_1017612</name>
</gene>
<protein>
    <submittedName>
        <fullName evidence="1">Uncharacterized protein</fullName>
    </submittedName>
</protein>
<sequence>MAQVLLTNYQNIVIQNNSGQVAVNSPGAIQANTLNLKTTKRNVTIAPPDGSVSSVLDMRSYIEYLISKYQDYQKQDKEKTGDYKYMAIYNAIKREYGCKWQLVLADRFDELVRFLYKKIDNTKIGRIRKHRDQKRYHSFDEHIQGKNA</sequence>
<proteinExistence type="predicted"/>
<dbReference type="AlphaFoldDB" id="A0A450UWE2"/>
<evidence type="ECO:0000313" key="1">
    <source>
        <dbReference type="EMBL" id="VFJ96848.1"/>
    </source>
</evidence>